<keyword evidence="6" id="KW-1185">Reference proteome</keyword>
<keyword evidence="4" id="KW-0449">Lipoprotein</keyword>
<proteinExistence type="predicted"/>
<dbReference type="EMBL" id="FBYC01000004">
    <property type="protein sequence ID" value="CUX82086.1"/>
    <property type="molecule type" value="Genomic_DNA"/>
</dbReference>
<name>A0A0P7X4Q5_9RHOB</name>
<protein>
    <submittedName>
        <fullName evidence="4">Apolipoprotein A1/A4/E domain</fullName>
    </submittedName>
</protein>
<dbReference type="Proteomes" id="UP000182045">
    <property type="component" value="Unassembled WGS sequence"/>
</dbReference>
<keyword evidence="1" id="KW-0175">Coiled coil</keyword>
<gene>
    <name evidence="3" type="ORF">Ga0058931_2157</name>
    <name evidence="4" type="ORF">HLUCCA05_02580</name>
</gene>
<keyword evidence="2" id="KW-0812">Transmembrane</keyword>
<feature type="transmembrane region" description="Helical" evidence="2">
    <location>
        <begin position="6"/>
        <end position="29"/>
    </location>
</feature>
<dbReference type="RefSeq" id="WP_072246336.1">
    <property type="nucleotide sequence ID" value="NZ_FBYC01000004.1"/>
</dbReference>
<dbReference type="EMBL" id="LJSG01000002">
    <property type="protein sequence ID" value="KPP95563.1"/>
    <property type="molecule type" value="Genomic_DNA"/>
</dbReference>
<evidence type="ECO:0000256" key="1">
    <source>
        <dbReference type="SAM" id="Coils"/>
    </source>
</evidence>
<keyword evidence="2" id="KW-1133">Transmembrane helix</keyword>
<keyword evidence="2" id="KW-0472">Membrane</keyword>
<reference evidence="3 6" key="2">
    <citation type="submission" date="2016-01" db="EMBL/GenBank/DDBJ databases">
        <authorList>
            <person name="Varghese N."/>
        </authorList>
    </citation>
    <scope>NUCLEOTIDE SEQUENCE [LARGE SCALE GENOMIC DNA]</scope>
    <source>
        <strain evidence="3 6">HL-91</strain>
    </source>
</reference>
<dbReference type="STRING" id="1666912.Ga0058931_2157"/>
<evidence type="ECO:0000256" key="2">
    <source>
        <dbReference type="SAM" id="Phobius"/>
    </source>
</evidence>
<dbReference type="AlphaFoldDB" id="A0A0P7X4Q5"/>
<sequence length="134" mass="15269">MTGSVSLFFPLMISALVLAVLALVFGMMLSWRKLQERADTHTRALMDSMDSRLTRHNAQLETLLEQHARSRQSAEEQMNQNVETIRADLEWLAGEKMIEEAMQLVRDNTPLTQISQETGLSKDTIRTLAAFRPH</sequence>
<accession>A0A0P7X4Q5</accession>
<evidence type="ECO:0000313" key="4">
    <source>
        <dbReference type="EMBL" id="KPP95563.1"/>
    </source>
</evidence>
<feature type="coiled-coil region" evidence="1">
    <location>
        <begin position="46"/>
        <end position="80"/>
    </location>
</feature>
<reference evidence="4 5" key="1">
    <citation type="submission" date="2015-09" db="EMBL/GenBank/DDBJ databases">
        <title>Identification and resolution of microdiversity through metagenomic sequencing of parallel consortia.</title>
        <authorList>
            <person name="Nelson W.C."/>
            <person name="Romine M.F."/>
            <person name="Lindemann S.R."/>
        </authorList>
    </citation>
    <scope>NUCLEOTIDE SEQUENCE [LARGE SCALE GENOMIC DNA]</scope>
    <source>
        <strain evidence="4">HL-91</strain>
    </source>
</reference>
<dbReference type="OrthoDB" id="7743770at2"/>
<evidence type="ECO:0000313" key="5">
    <source>
        <dbReference type="Proteomes" id="UP000050413"/>
    </source>
</evidence>
<evidence type="ECO:0000313" key="3">
    <source>
        <dbReference type="EMBL" id="CUX82086.1"/>
    </source>
</evidence>
<evidence type="ECO:0000313" key="6">
    <source>
        <dbReference type="Proteomes" id="UP000182045"/>
    </source>
</evidence>
<comment type="caution">
    <text evidence="4">The sequence shown here is derived from an EMBL/GenBank/DDBJ whole genome shotgun (WGS) entry which is preliminary data.</text>
</comment>
<dbReference type="Proteomes" id="UP000050413">
    <property type="component" value="Unassembled WGS sequence"/>
</dbReference>
<organism evidence="4 5">
    <name type="scientific">Roseibaca calidilacus</name>
    <dbReference type="NCBI Taxonomy" id="1666912"/>
    <lineage>
        <taxon>Bacteria</taxon>
        <taxon>Pseudomonadati</taxon>
        <taxon>Pseudomonadota</taxon>
        <taxon>Alphaproteobacteria</taxon>
        <taxon>Rhodobacterales</taxon>
        <taxon>Paracoccaceae</taxon>
        <taxon>Roseinatronobacter</taxon>
    </lineage>
</organism>